<sequence length="75" mass="8445">MEATPIEEVLDIVLDMMPVIAPNADLETIQKSIIFAENLVVLFHLTKFEATTETVLKIMLSGMISTTDFAEMDWQ</sequence>
<evidence type="ECO:0000313" key="1">
    <source>
        <dbReference type="EMBL" id="AMP09494.1"/>
    </source>
</evidence>
<dbReference type="EMBL" id="CP013235">
    <property type="protein sequence ID" value="AMP09494.1"/>
    <property type="molecule type" value="Genomic_DNA"/>
</dbReference>
<organism evidence="1 2">
    <name type="scientific">Collimonas arenae</name>
    <dbReference type="NCBI Taxonomy" id="279058"/>
    <lineage>
        <taxon>Bacteria</taxon>
        <taxon>Pseudomonadati</taxon>
        <taxon>Pseudomonadota</taxon>
        <taxon>Betaproteobacteria</taxon>
        <taxon>Burkholderiales</taxon>
        <taxon>Oxalobacteraceae</taxon>
        <taxon>Collimonas</taxon>
    </lineage>
</organism>
<dbReference type="Proteomes" id="UP000071778">
    <property type="component" value="Chromosome"/>
</dbReference>
<keyword evidence="2" id="KW-1185">Reference proteome</keyword>
<gene>
    <name evidence="1" type="ORF">CAter282_1713</name>
</gene>
<dbReference type="RefSeq" id="WP_061533026.1">
    <property type="nucleotide sequence ID" value="NZ_CP013233.1"/>
</dbReference>
<reference evidence="1 2" key="1">
    <citation type="submission" date="2015-11" db="EMBL/GenBank/DDBJ databases">
        <title>Exploring the genomic traits of fungus-feeding bacterial genus Collimonas.</title>
        <authorList>
            <person name="Song C."/>
            <person name="Schmidt R."/>
            <person name="de Jager V."/>
            <person name="Krzyzanowska D."/>
            <person name="Jongedijk E."/>
            <person name="Cankar K."/>
            <person name="Beekwilder J."/>
            <person name="van Veen A."/>
            <person name="de Boer W."/>
            <person name="van Veen J.A."/>
            <person name="Garbeva P."/>
        </authorList>
    </citation>
    <scope>NUCLEOTIDE SEQUENCE [LARGE SCALE GENOMIC DNA]</scope>
    <source>
        <strain evidence="1 2">Ter282</strain>
    </source>
</reference>
<protein>
    <submittedName>
        <fullName evidence="1">Uncharacterized protein</fullName>
    </submittedName>
</protein>
<evidence type="ECO:0000313" key="2">
    <source>
        <dbReference type="Proteomes" id="UP000071778"/>
    </source>
</evidence>
<name>A0A127PP68_9BURK</name>
<accession>A0A127PP68</accession>
<proteinExistence type="predicted"/>
<dbReference type="PATRIC" id="fig|279058.17.peg.1835"/>
<dbReference type="AlphaFoldDB" id="A0A127PP68"/>